<dbReference type="InterPro" id="IPR011604">
    <property type="entry name" value="PDDEXK-like_dom_sf"/>
</dbReference>
<name>A0A0F9RQD1_9ZZZZ</name>
<evidence type="ECO:0000313" key="2">
    <source>
        <dbReference type="EMBL" id="KKN58690.1"/>
    </source>
</evidence>
<sequence>MTETASPLLLNLDFKDNSRLSEFKLCPRKFWFHYIQHLVPAYPRYPLDFGSAWHKGMDFLYINFFENGIRGIELGKIAFEGFLQEWAELGHPPEIPIGDEVKFKARTPGTAREMFMNYVKTRTQWLETLELVEVELPFAVPIDPDKPNRWLVGRLDKIIKEKGYHWVVEHKTNSLYSIEHGMQAGFTDMFDPNAQVDGYGYALKMLYGAKSMGVLVDAALVHKTHHDIFKFIPVNKAVGFASQWLEDTIYWWDRVEEAEEGKHYARNCPSACRTVYGACEYKGICNYTTGHKDFDEAPAGYKFDKWEPFSFDELKKAMGAEKVESEVI</sequence>
<comment type="caution">
    <text evidence="2">The sequence shown here is derived from an EMBL/GenBank/DDBJ whole genome shotgun (WGS) entry which is preliminary data.</text>
</comment>
<organism evidence="2">
    <name type="scientific">marine sediment metagenome</name>
    <dbReference type="NCBI Taxonomy" id="412755"/>
    <lineage>
        <taxon>unclassified sequences</taxon>
        <taxon>metagenomes</taxon>
        <taxon>ecological metagenomes</taxon>
    </lineage>
</organism>
<accession>A0A0F9RQD1</accession>
<dbReference type="InterPro" id="IPR038726">
    <property type="entry name" value="PDDEXK_AddAB-type"/>
</dbReference>
<dbReference type="Pfam" id="PF12705">
    <property type="entry name" value="PDDEXK_1"/>
    <property type="match status" value="1"/>
</dbReference>
<protein>
    <recommendedName>
        <fullName evidence="1">PD-(D/E)XK endonuclease-like domain-containing protein</fullName>
    </recommendedName>
</protein>
<evidence type="ECO:0000259" key="1">
    <source>
        <dbReference type="Pfam" id="PF12705"/>
    </source>
</evidence>
<feature type="domain" description="PD-(D/E)XK endonuclease-like" evidence="1">
    <location>
        <begin position="18"/>
        <end position="286"/>
    </location>
</feature>
<reference evidence="2" key="1">
    <citation type="journal article" date="2015" name="Nature">
        <title>Complex archaea that bridge the gap between prokaryotes and eukaryotes.</title>
        <authorList>
            <person name="Spang A."/>
            <person name="Saw J.H."/>
            <person name="Jorgensen S.L."/>
            <person name="Zaremba-Niedzwiedzka K."/>
            <person name="Martijn J."/>
            <person name="Lind A.E."/>
            <person name="van Eijk R."/>
            <person name="Schleper C."/>
            <person name="Guy L."/>
            <person name="Ettema T.J."/>
        </authorList>
    </citation>
    <scope>NUCLEOTIDE SEQUENCE</scope>
</reference>
<proteinExistence type="predicted"/>
<dbReference type="AlphaFoldDB" id="A0A0F9RQD1"/>
<dbReference type="Gene3D" id="3.90.320.10">
    <property type="match status" value="1"/>
</dbReference>
<gene>
    <name evidence="2" type="ORF">LCGC14_0549820</name>
</gene>
<dbReference type="EMBL" id="LAZR01000751">
    <property type="protein sequence ID" value="KKN58690.1"/>
    <property type="molecule type" value="Genomic_DNA"/>
</dbReference>